<keyword evidence="1" id="KW-0812">Transmembrane</keyword>
<keyword evidence="1" id="KW-0472">Membrane</keyword>
<accession>A0A0E3WCB4</accession>
<sequence length="230" mass="24694">MVLTLSQLQNWDTDHLINAATYWTNTANRWQDTFTQVNNQSHALEWEGQGGDALRTRTGGDLATVSAKADTLRSVAQVARTSAGNIAAAKRQALYAVEDAQNAEFTVEEDLSVTDRYYYTDPVERAARQAEADELAAVIYQRATALLNAETQASAHLSSAAGALNVPAAGPDEFDLDTQYIRPAGLTAPAPASGYECVAGVTAVTMTVVQVTQTKTWWTQPGGSNGKHCK</sequence>
<evidence type="ECO:0000313" key="2">
    <source>
        <dbReference type="Proteomes" id="UP000199251"/>
    </source>
</evidence>
<proteinExistence type="predicted"/>
<dbReference type="EMBL" id="CTEE01000001">
    <property type="protein sequence ID" value="CQD13399.1"/>
    <property type="molecule type" value="Genomic_DNA"/>
</dbReference>
<organism evidence="1 2">
    <name type="scientific">Mycobacterium lentiflavum</name>
    <dbReference type="NCBI Taxonomy" id="141349"/>
    <lineage>
        <taxon>Bacteria</taxon>
        <taxon>Bacillati</taxon>
        <taxon>Actinomycetota</taxon>
        <taxon>Actinomycetes</taxon>
        <taxon>Mycobacteriales</taxon>
        <taxon>Mycobacteriaceae</taxon>
        <taxon>Mycobacterium</taxon>
        <taxon>Mycobacterium simiae complex</taxon>
    </lineage>
</organism>
<dbReference type="AlphaFoldDB" id="A0A0E3WCB4"/>
<dbReference type="Gene3D" id="1.10.287.1060">
    <property type="entry name" value="ESAT-6-like"/>
    <property type="match status" value="1"/>
</dbReference>
<protein>
    <submittedName>
        <fullName evidence="1">Transmembrane protein</fullName>
    </submittedName>
</protein>
<dbReference type="Proteomes" id="UP000199251">
    <property type="component" value="Unassembled WGS sequence"/>
</dbReference>
<name>A0A0E3WCB4_MYCLN</name>
<dbReference type="STRING" id="141349.BN1232_02635"/>
<evidence type="ECO:0000313" key="1">
    <source>
        <dbReference type="EMBL" id="CQD13399.1"/>
    </source>
</evidence>
<reference evidence="1 2" key="1">
    <citation type="submission" date="2015-03" db="EMBL/GenBank/DDBJ databases">
        <authorList>
            <person name="Urmite Genomes"/>
        </authorList>
    </citation>
    <scope>NUCLEOTIDE SEQUENCE [LARGE SCALE GENOMIC DNA]</scope>
    <source>
        <strain evidence="1 2">CSUR P1491</strain>
    </source>
</reference>
<gene>
    <name evidence="1" type="ORF">BN1232_02635</name>
</gene>